<keyword evidence="4" id="KW-0812">Transmembrane</keyword>
<dbReference type="Proteomes" id="UP001477278">
    <property type="component" value="Unassembled WGS sequence"/>
</dbReference>
<sequence length="423" mass="46931">MFEIPKDKNRFAHIKTISIIIITCISLSFIALFFGKNALSSSSSNSPGSLTEVNQGPMLVTVSGYGKLVPKTQRGINTMSSGHIIEVLQQPGNVVNKGDVIIQLNNPKLQRTMETSELALLEQQSNLIQIMAESRQALDDQQGKMRLAKVRLALAQAELSAHEKLKQSQVISVLDLHKAQVAWEQDNAILQMETSRLDTLQQTRKAINNSAQYRLEKAQKQRELLVSEVEQLSIRASMDGMLTELANDLDIGRHLEEGQIVGMIADLSQYYARINITANDAEFVIPGLPAKVAIKGIDIVGNVTRVEPTVNNGSVEIDISFNGNLPSSVRPNIDVNAIIEIADHQNTLVIKRPVGVIRGHRQYSFFVLNDELEQFERRDISIGDIAGEQAQVTAGLHQGERLLLQVPNRLQDRIQFSEGELYD</sequence>
<evidence type="ECO:0000256" key="3">
    <source>
        <dbReference type="SAM" id="Coils"/>
    </source>
</evidence>
<dbReference type="PANTHER" id="PTHR32347:SF23">
    <property type="entry name" value="BLL5650 PROTEIN"/>
    <property type="match status" value="1"/>
</dbReference>
<evidence type="ECO:0000256" key="4">
    <source>
        <dbReference type="SAM" id="Phobius"/>
    </source>
</evidence>
<evidence type="ECO:0000313" key="5">
    <source>
        <dbReference type="EMBL" id="MEO3683418.1"/>
    </source>
</evidence>
<dbReference type="Gene3D" id="2.40.420.20">
    <property type="match status" value="1"/>
</dbReference>
<keyword evidence="4" id="KW-0472">Membrane</keyword>
<dbReference type="Gene3D" id="2.40.30.170">
    <property type="match status" value="1"/>
</dbReference>
<keyword evidence="2 3" id="KW-0175">Coiled coil</keyword>
<accession>A0ABV0FRF3</accession>
<evidence type="ECO:0000256" key="2">
    <source>
        <dbReference type="ARBA" id="ARBA00023054"/>
    </source>
</evidence>
<dbReference type="InterPro" id="IPR050465">
    <property type="entry name" value="UPF0194_transport"/>
</dbReference>
<gene>
    <name evidence="5" type="ORF">ABHN84_14090</name>
</gene>
<keyword evidence="4" id="KW-1133">Transmembrane helix</keyword>
<keyword evidence="6" id="KW-1185">Reference proteome</keyword>
<protein>
    <submittedName>
        <fullName evidence="5">HlyD family efflux transporter periplasmic adaptor subunit</fullName>
    </submittedName>
</protein>
<dbReference type="PANTHER" id="PTHR32347">
    <property type="entry name" value="EFFLUX SYSTEM COMPONENT YKNX-RELATED"/>
    <property type="match status" value="1"/>
</dbReference>
<dbReference type="RefSeq" id="WP_347690482.1">
    <property type="nucleotide sequence ID" value="NZ_JBDPZN010000005.1"/>
</dbReference>
<proteinExistence type="predicted"/>
<comment type="subcellular location">
    <subcellularLocation>
        <location evidence="1">Cell envelope</location>
    </subcellularLocation>
</comment>
<dbReference type="Gene3D" id="1.10.287.470">
    <property type="entry name" value="Helix hairpin bin"/>
    <property type="match status" value="1"/>
</dbReference>
<feature type="transmembrane region" description="Helical" evidence="4">
    <location>
        <begin position="12"/>
        <end position="34"/>
    </location>
</feature>
<dbReference type="EMBL" id="JBDPZN010000005">
    <property type="protein sequence ID" value="MEO3683418.1"/>
    <property type="molecule type" value="Genomic_DNA"/>
</dbReference>
<reference evidence="5 6" key="1">
    <citation type="submission" date="2024-05" db="EMBL/GenBank/DDBJ databases">
        <title>Genome sequencing of Marine Estuary Bacteria, Shewanella vesiculosa and S. baltica, and Pseudomonas syringae.</title>
        <authorList>
            <person name="Gurung A."/>
            <person name="Maclea K.S."/>
        </authorList>
    </citation>
    <scope>NUCLEOTIDE SEQUENCE [LARGE SCALE GENOMIC DNA]</scope>
    <source>
        <strain evidence="5 6">1A</strain>
    </source>
</reference>
<evidence type="ECO:0000313" key="6">
    <source>
        <dbReference type="Proteomes" id="UP001477278"/>
    </source>
</evidence>
<evidence type="ECO:0000256" key="1">
    <source>
        <dbReference type="ARBA" id="ARBA00004196"/>
    </source>
</evidence>
<feature type="coiled-coil region" evidence="3">
    <location>
        <begin position="208"/>
        <end position="235"/>
    </location>
</feature>
<dbReference type="SUPFAM" id="SSF111369">
    <property type="entry name" value="HlyD-like secretion proteins"/>
    <property type="match status" value="1"/>
</dbReference>
<name>A0ABV0FRF3_9GAMM</name>
<dbReference type="Gene3D" id="2.40.50.100">
    <property type="match status" value="1"/>
</dbReference>
<organism evidence="5 6">
    <name type="scientific">Shewanella vesiculosa</name>
    <dbReference type="NCBI Taxonomy" id="518738"/>
    <lineage>
        <taxon>Bacteria</taxon>
        <taxon>Pseudomonadati</taxon>
        <taxon>Pseudomonadota</taxon>
        <taxon>Gammaproteobacteria</taxon>
        <taxon>Alteromonadales</taxon>
        <taxon>Shewanellaceae</taxon>
        <taxon>Shewanella</taxon>
    </lineage>
</organism>
<comment type="caution">
    <text evidence="5">The sequence shown here is derived from an EMBL/GenBank/DDBJ whole genome shotgun (WGS) entry which is preliminary data.</text>
</comment>